<dbReference type="PANTHER" id="PTHR10075:SF14">
    <property type="entry name" value="CELL ADHESION MOLECULE DSCAM2-RELATED"/>
    <property type="match status" value="1"/>
</dbReference>
<keyword evidence="5" id="KW-0393">Immunoglobulin domain</keyword>
<dbReference type="Pfam" id="PF13927">
    <property type="entry name" value="Ig_3"/>
    <property type="match status" value="2"/>
</dbReference>
<dbReference type="GeneTree" id="ENSGT00940000158143"/>
<dbReference type="SMART" id="SM00409">
    <property type="entry name" value="IG"/>
    <property type="match status" value="3"/>
</dbReference>
<dbReference type="GO" id="GO:0005576">
    <property type="term" value="C:extracellular region"/>
    <property type="evidence" value="ECO:0007669"/>
    <property type="project" value="UniProtKB-SubCell"/>
</dbReference>
<dbReference type="Pfam" id="PF19030">
    <property type="entry name" value="TSP1_ADAMTS"/>
    <property type="match status" value="3"/>
</dbReference>
<dbReference type="Pfam" id="PF07679">
    <property type="entry name" value="I-set"/>
    <property type="match status" value="1"/>
</dbReference>
<sequence length="649" mass="72246">MGIHRIYIQTRKEKRLHLTIGGHAFLLPNTSLVIKCPVRRFPKVYIRWFKDGSPLPSFKHLGITKSGSLKIHALGAQDIGVYKCVAGPASDIFTLQLIGIDSRSTDRLSTASPSPNWEEMLPKCHWHYSGLELFKPGRLINITLQADRGEIQQEQASELISSMLTHMSFPLLCLYLIGSVDRLPNWSEHSSLELVVTRPLIIRPQQILPLTFQKNINISIGHSALLANGTRSLTIRCPVEGFPPAKISWTKDGTLLHHNDSEGLHIIQPRMSDRGQYKCTAANTHGSDSEISQILLPGISISPSVLHLSGVPQPSVTWHRKNGPLDASAVSLPSGSLWIRNVSLHSHGTYSCTATNTVGKSTASIVLQLLASKWVQDFFGCFKDLIYLDVFTFGSTEFGWRFGGWTTCSASCGNRGTWLRRIRCVTLDGKDVQHTMCQHIPKPITSPVPCNRQDCSPRWSVSQWSKCSVSCGSGWKHRQVSCQQLDARGVVRTLEADACERMSRPADTEQCTANNCPIWVTSCSGMCSAPTTTVQKRSVTCQHANGSSYADCDVRNRPVSVRNCSSDLCDVQWRHGEWRACTVVCGSGFQSRRVDCVHRRSGRTLADQHCAWLQRPSTWQHCNTSTYTNSVFTQRMFQTHFSVICLACN</sequence>
<dbReference type="SMART" id="SM00408">
    <property type="entry name" value="IGc2"/>
    <property type="match status" value="3"/>
</dbReference>
<dbReference type="AlphaFoldDB" id="A0A3B5AQT6"/>
<dbReference type="SUPFAM" id="SSF82895">
    <property type="entry name" value="TSP-1 type 1 repeat"/>
    <property type="match status" value="3"/>
</dbReference>
<evidence type="ECO:0000256" key="1">
    <source>
        <dbReference type="ARBA" id="ARBA00004613"/>
    </source>
</evidence>
<dbReference type="InterPro" id="IPR007110">
    <property type="entry name" value="Ig-like_dom"/>
</dbReference>
<dbReference type="InterPro" id="IPR003599">
    <property type="entry name" value="Ig_sub"/>
</dbReference>
<dbReference type="Gene3D" id="2.20.100.10">
    <property type="entry name" value="Thrombospondin type-1 (TSP1) repeat"/>
    <property type="match status" value="3"/>
</dbReference>
<dbReference type="CDD" id="cd00096">
    <property type="entry name" value="Ig"/>
    <property type="match status" value="1"/>
</dbReference>
<protein>
    <recommendedName>
        <fullName evidence="6">Ig-like domain-containing protein</fullName>
    </recommendedName>
</protein>
<proteinExistence type="predicted"/>
<feature type="domain" description="Ig-like" evidence="6">
    <location>
        <begin position="29"/>
        <end position="94"/>
    </location>
</feature>
<comment type="subcellular location">
    <subcellularLocation>
        <location evidence="1">Secreted</location>
    </subcellularLocation>
</comment>
<dbReference type="STRING" id="144197.ENSSPAP00000015897"/>
<dbReference type="PROSITE" id="PS50092">
    <property type="entry name" value="TSP1"/>
    <property type="match status" value="2"/>
</dbReference>
<dbReference type="Ensembl" id="ENSSPAT00000016153.1">
    <property type="protein sequence ID" value="ENSSPAP00000015897.1"/>
    <property type="gene ID" value="ENSSPAG00000011966.1"/>
</dbReference>
<name>A0A3B5AQT6_9TELE</name>
<dbReference type="InterPro" id="IPR036179">
    <property type="entry name" value="Ig-like_dom_sf"/>
</dbReference>
<dbReference type="PROSITE" id="PS50835">
    <property type="entry name" value="IG_LIKE"/>
    <property type="match status" value="3"/>
</dbReference>
<dbReference type="InterPro" id="IPR000884">
    <property type="entry name" value="TSP1_rpt"/>
</dbReference>
<feature type="domain" description="Ig-like" evidence="6">
    <location>
        <begin position="312"/>
        <end position="368"/>
    </location>
</feature>
<evidence type="ECO:0000256" key="5">
    <source>
        <dbReference type="ARBA" id="ARBA00023319"/>
    </source>
</evidence>
<evidence type="ECO:0000256" key="4">
    <source>
        <dbReference type="ARBA" id="ARBA00022737"/>
    </source>
</evidence>
<keyword evidence="3" id="KW-0732">Signal</keyword>
<evidence type="ECO:0000256" key="3">
    <source>
        <dbReference type="ARBA" id="ARBA00022729"/>
    </source>
</evidence>
<keyword evidence="4" id="KW-0677">Repeat</keyword>
<evidence type="ECO:0000259" key="6">
    <source>
        <dbReference type="PROSITE" id="PS50835"/>
    </source>
</evidence>
<keyword evidence="2" id="KW-0964">Secreted</keyword>
<feature type="domain" description="Ig-like" evidence="6">
    <location>
        <begin position="204"/>
        <end position="292"/>
    </location>
</feature>
<dbReference type="Gene3D" id="2.60.40.10">
    <property type="entry name" value="Immunoglobulins"/>
    <property type="match status" value="3"/>
</dbReference>
<accession>A0A3B5AQT6</accession>
<dbReference type="InterPro" id="IPR013783">
    <property type="entry name" value="Ig-like_fold"/>
</dbReference>
<evidence type="ECO:0000256" key="2">
    <source>
        <dbReference type="ARBA" id="ARBA00022525"/>
    </source>
</evidence>
<dbReference type="SUPFAM" id="SSF48726">
    <property type="entry name" value="Immunoglobulin"/>
    <property type="match status" value="3"/>
</dbReference>
<dbReference type="SMART" id="SM00209">
    <property type="entry name" value="TSP1"/>
    <property type="match status" value="2"/>
</dbReference>
<dbReference type="InterPro" id="IPR013098">
    <property type="entry name" value="Ig_I-set"/>
</dbReference>
<dbReference type="InterPro" id="IPR003598">
    <property type="entry name" value="Ig_sub2"/>
</dbReference>
<dbReference type="InterPro" id="IPR036383">
    <property type="entry name" value="TSP1_rpt_sf"/>
</dbReference>
<evidence type="ECO:0000313" key="7">
    <source>
        <dbReference type="Ensembl" id="ENSSPAP00000015897.1"/>
    </source>
</evidence>
<organism evidence="7">
    <name type="scientific">Stegastes partitus</name>
    <name type="common">bicolor damselfish</name>
    <dbReference type="NCBI Taxonomy" id="144197"/>
    <lineage>
        <taxon>Eukaryota</taxon>
        <taxon>Metazoa</taxon>
        <taxon>Chordata</taxon>
        <taxon>Craniata</taxon>
        <taxon>Vertebrata</taxon>
        <taxon>Euteleostomi</taxon>
        <taxon>Actinopterygii</taxon>
        <taxon>Neopterygii</taxon>
        <taxon>Teleostei</taxon>
        <taxon>Neoteleostei</taxon>
        <taxon>Acanthomorphata</taxon>
        <taxon>Ovalentaria</taxon>
        <taxon>Pomacentridae</taxon>
        <taxon>Stegastes</taxon>
    </lineage>
</organism>
<dbReference type="PANTHER" id="PTHR10075">
    <property type="entry name" value="BASIGIN RELATED"/>
    <property type="match status" value="1"/>
</dbReference>
<dbReference type="FunFam" id="2.20.100.10:FF:000005">
    <property type="entry name" value="ADAM metallopeptidase with thrombospondin type 1 motif 9"/>
    <property type="match status" value="1"/>
</dbReference>
<reference evidence="7" key="1">
    <citation type="submission" date="2023-09" db="UniProtKB">
        <authorList>
            <consortium name="Ensembl"/>
        </authorList>
    </citation>
    <scope>IDENTIFICATION</scope>
</reference>